<dbReference type="Pfam" id="PF00501">
    <property type="entry name" value="AMP-binding"/>
    <property type="match status" value="1"/>
</dbReference>
<comment type="caution">
    <text evidence="6">The sequence shown here is derived from an EMBL/GenBank/DDBJ whole genome shotgun (WGS) entry which is preliminary data.</text>
</comment>
<evidence type="ECO:0000256" key="2">
    <source>
        <dbReference type="ARBA" id="ARBA00022450"/>
    </source>
</evidence>
<name>A0ABW8C2F5_9ACTN</name>
<keyword evidence="2" id="KW-0596">Phosphopantetheine</keyword>
<dbReference type="InterPro" id="IPR001242">
    <property type="entry name" value="Condensation_dom"/>
</dbReference>
<feature type="domain" description="Carrier" evidence="5">
    <location>
        <begin position="977"/>
        <end position="1052"/>
    </location>
</feature>
<dbReference type="CDD" id="cd05930">
    <property type="entry name" value="A_NRPS"/>
    <property type="match status" value="1"/>
</dbReference>
<dbReference type="PANTHER" id="PTHR44845">
    <property type="entry name" value="CARRIER DOMAIN-CONTAINING PROTEIN"/>
    <property type="match status" value="1"/>
</dbReference>
<dbReference type="Pfam" id="PF00668">
    <property type="entry name" value="Condensation"/>
    <property type="match status" value="1"/>
</dbReference>
<dbReference type="Pfam" id="PF00550">
    <property type="entry name" value="PP-binding"/>
    <property type="match status" value="1"/>
</dbReference>
<evidence type="ECO:0000256" key="1">
    <source>
        <dbReference type="ARBA" id="ARBA00001957"/>
    </source>
</evidence>
<dbReference type="SUPFAM" id="SSF51735">
    <property type="entry name" value="NAD(P)-binding Rossmann-fold domains"/>
    <property type="match status" value="1"/>
</dbReference>
<dbReference type="InterPro" id="IPR020806">
    <property type="entry name" value="PKS_PP-bd"/>
</dbReference>
<dbReference type="SUPFAM" id="SSF47336">
    <property type="entry name" value="ACP-like"/>
    <property type="match status" value="1"/>
</dbReference>
<proteinExistence type="predicted"/>
<evidence type="ECO:0000256" key="4">
    <source>
        <dbReference type="ARBA" id="ARBA00022598"/>
    </source>
</evidence>
<dbReference type="PANTHER" id="PTHR44845:SF6">
    <property type="entry name" value="BETA-ALANINE-ACTIVATING ENZYME"/>
    <property type="match status" value="1"/>
</dbReference>
<gene>
    <name evidence="6" type="ORF">ACIGXA_08675</name>
</gene>
<keyword evidence="4" id="KW-0436">Ligase</keyword>
<comment type="cofactor">
    <cofactor evidence="1">
        <name>pantetheine 4'-phosphate</name>
        <dbReference type="ChEBI" id="CHEBI:47942"/>
    </cofactor>
</comment>
<dbReference type="NCBIfam" id="TIGR01733">
    <property type="entry name" value="AA-adenyl-dom"/>
    <property type="match status" value="1"/>
</dbReference>
<dbReference type="InterPro" id="IPR013120">
    <property type="entry name" value="FAR_NAD-bd"/>
</dbReference>
<dbReference type="Pfam" id="PF13193">
    <property type="entry name" value="AMP-binding_C"/>
    <property type="match status" value="1"/>
</dbReference>
<evidence type="ECO:0000256" key="3">
    <source>
        <dbReference type="ARBA" id="ARBA00022553"/>
    </source>
</evidence>
<dbReference type="InterPro" id="IPR000873">
    <property type="entry name" value="AMP-dep_synth/lig_dom"/>
</dbReference>
<dbReference type="NCBIfam" id="TIGR01746">
    <property type="entry name" value="Thioester-redct"/>
    <property type="match status" value="1"/>
</dbReference>
<dbReference type="Gene3D" id="3.30.300.30">
    <property type="match status" value="1"/>
</dbReference>
<dbReference type="PROSITE" id="PS50075">
    <property type="entry name" value="CARRIER"/>
    <property type="match status" value="1"/>
</dbReference>
<sequence length="1482" mass="158314">MPTPDHRTAPGGRRALLTAQEGIWTGHQLDVESPAYNTAEYVQIHGPVDVAAFDKALHHVVGEVEALNVRFVEVDGRPWEIAVPAVDWRLHTADLTAEPDPRAAATAWMERDLARPVDLAHDPVFGHALLQTGPAEFLWYHRVHHIALDGFGLSLVARRVADVYTALAQGTPLGESGFGTLESVFEEDRTYLASKRRETDGAYWTRRFADRPPVPSLADRSALPARTFRRRVTDLGAAETEALRAVARELSVTWSDVVLAVTAGYLGQVSGEPEVVLSLPAMGRLGSVSLRVPCMVRNVLPLRIAVGEEDTLGDLAARVSAELRAGLPHQRYRYEHLRRELKLVGGKRRLSGPGVNIMPFEYDLRFAGHRSTVHNVSAGPVDDLSVNVYDRAEGAGLRFAFDAHPELYSETELARHQYAVLALLNDATAAPDRRLGELGTRRAARPARTAVTLDGGPLPRPARPVLDLITEHAATRGDATAVEFDGATLSYAGLLAAAHGVAGRLADAGTAPGDLVIVALPRGIEAVTAILGVLLAGAAYCPVDPGAPAARIETLCAESGARAVITTSRYADRFTGGGLPQLLMDGVDTGDFPASAPDPEPHRLAYVIHTSGSTGRPKGVEISHAALAHFVAGATDRYGIGADDRVLQFAPLHFDASVEEIFLTLCAGAALVVRTDAMTESVPVLTRSCERLGITVLDLPTAYWHELAYAVSTGAATLPPGLRTVIIGGEAALPERVDRWRDAVGRSVRLFNTYGPTETTVVATVAELHAPELARGDVPIGRPLAGTRAVVVTSPADDGSTDSSTGELYLVGDALARGYRGGAGADDSRFQPLPELPDRPRAYRTGDLVRLGADGQLRFVGRADGEFKISGHRVQPAEVETVLLTHHGIREAAVVGQVLPDGTRRLVAHVVADPPVPAAAEVREHLRATLPAAMIPSAVVFTDRLPRTGAGKIDRNALAAPAAAEPAPPAADAVADEAANRTEQVIIAAWARILGTADISPQDDFFDLGAQSLQAIQVANRLGVELETDVRVAWLFTYPTAAELARHLDDQRGPDVTGAEQSGAVPDAVLADSVLDEDITVRPVDEPAAGPVAAAVAPPRQVLLTGATGFVGAQLLTALLTATDADVVCLVRAEHRAAAEDRIRRALAEQALTLPPGSERRVIAEPGDLARPLLGLTEARFAELANGCDAIYHNAATVSIMREYASLRGPNVESTRQLLRMAAARSTPFHLVSTLSVAPPAGASPEVAETFLSPHPGLVHGYQQSKWASERLVEQAAERGLPVTVHRLGRVVGAARTGYVNERDFLWSVLRAGIPAGIVPDLFEAEVWTPVDYVAQAVVRLSSAVTATAPAERPVYNYAPVPTVRLADVYSWTREFGYPVERMPLARWRAELPRAADVAATTLAFFDSWNGDDDTVAESAEPELGLGRVVADNLLRGLDGSGISCPPVDRALVFRYLERCVATGALPPPVHWRNRIPRQTRR</sequence>
<dbReference type="SUPFAM" id="SSF52777">
    <property type="entry name" value="CoA-dependent acyltransferases"/>
    <property type="match status" value="2"/>
</dbReference>
<dbReference type="InterPro" id="IPR036736">
    <property type="entry name" value="ACP-like_sf"/>
</dbReference>
<dbReference type="InterPro" id="IPR045851">
    <property type="entry name" value="AMP-bd_C_sf"/>
</dbReference>
<keyword evidence="7" id="KW-1185">Reference proteome</keyword>
<accession>A0ABW8C2F5</accession>
<dbReference type="CDD" id="cd05235">
    <property type="entry name" value="SDR_e1"/>
    <property type="match status" value="1"/>
</dbReference>
<dbReference type="InterPro" id="IPR010071">
    <property type="entry name" value="AA_adenyl_dom"/>
</dbReference>
<dbReference type="PROSITE" id="PS00455">
    <property type="entry name" value="AMP_BINDING"/>
    <property type="match status" value="1"/>
</dbReference>
<dbReference type="Gene3D" id="3.30.559.30">
    <property type="entry name" value="Nonribosomal peptide synthetase, condensation domain"/>
    <property type="match status" value="1"/>
</dbReference>
<dbReference type="InterPro" id="IPR010080">
    <property type="entry name" value="Thioester_reductase-like_dom"/>
</dbReference>
<dbReference type="RefSeq" id="WP_399645954.1">
    <property type="nucleotide sequence ID" value="NZ_JBITYG010000002.1"/>
</dbReference>
<dbReference type="InterPro" id="IPR023213">
    <property type="entry name" value="CAT-like_dom_sf"/>
</dbReference>
<dbReference type="Gene3D" id="1.10.1200.10">
    <property type="entry name" value="ACP-like"/>
    <property type="match status" value="1"/>
</dbReference>
<dbReference type="Gene3D" id="3.40.50.720">
    <property type="entry name" value="NAD(P)-binding Rossmann-like Domain"/>
    <property type="match status" value="1"/>
</dbReference>
<dbReference type="SMART" id="SM01294">
    <property type="entry name" value="PKS_PP_betabranch"/>
    <property type="match status" value="1"/>
</dbReference>
<dbReference type="Proteomes" id="UP001614394">
    <property type="component" value="Unassembled WGS sequence"/>
</dbReference>
<protein>
    <submittedName>
        <fullName evidence="6">Amino acid adenylation domain-containing protein</fullName>
    </submittedName>
</protein>
<dbReference type="Pfam" id="PF07993">
    <property type="entry name" value="NAD_binding_4"/>
    <property type="match status" value="1"/>
</dbReference>
<organism evidence="6 7">
    <name type="scientific">Streptomyces fildesensis</name>
    <dbReference type="NCBI Taxonomy" id="375757"/>
    <lineage>
        <taxon>Bacteria</taxon>
        <taxon>Bacillati</taxon>
        <taxon>Actinomycetota</taxon>
        <taxon>Actinomycetes</taxon>
        <taxon>Kitasatosporales</taxon>
        <taxon>Streptomycetaceae</taxon>
        <taxon>Streptomyces</taxon>
    </lineage>
</organism>
<dbReference type="Gene3D" id="3.40.50.980">
    <property type="match status" value="2"/>
</dbReference>
<evidence type="ECO:0000259" key="5">
    <source>
        <dbReference type="PROSITE" id="PS50075"/>
    </source>
</evidence>
<dbReference type="InterPro" id="IPR025110">
    <property type="entry name" value="AMP-bd_C"/>
</dbReference>
<dbReference type="InterPro" id="IPR020845">
    <property type="entry name" value="AMP-binding_CS"/>
</dbReference>
<reference evidence="6 7" key="1">
    <citation type="submission" date="2024-10" db="EMBL/GenBank/DDBJ databases">
        <title>The Natural Products Discovery Center: Release of the First 8490 Sequenced Strains for Exploring Actinobacteria Biosynthetic Diversity.</title>
        <authorList>
            <person name="Kalkreuter E."/>
            <person name="Kautsar S.A."/>
            <person name="Yang D."/>
            <person name="Bader C.D."/>
            <person name="Teijaro C.N."/>
            <person name="Fluegel L."/>
            <person name="Davis C.M."/>
            <person name="Simpson J.R."/>
            <person name="Lauterbach L."/>
            <person name="Steele A.D."/>
            <person name="Gui C."/>
            <person name="Meng S."/>
            <person name="Li G."/>
            <person name="Viehrig K."/>
            <person name="Ye F."/>
            <person name="Su P."/>
            <person name="Kiefer A.F."/>
            <person name="Nichols A."/>
            <person name="Cepeda A.J."/>
            <person name="Yan W."/>
            <person name="Fan B."/>
            <person name="Jiang Y."/>
            <person name="Adhikari A."/>
            <person name="Zheng C.-J."/>
            <person name="Schuster L."/>
            <person name="Cowan T.M."/>
            <person name="Smanski M.J."/>
            <person name="Chevrette M.G."/>
            <person name="De Carvalho L.P.S."/>
            <person name="Shen B."/>
        </authorList>
    </citation>
    <scope>NUCLEOTIDE SEQUENCE [LARGE SCALE GENOMIC DNA]</scope>
    <source>
        <strain evidence="6 7">NPDC053399</strain>
    </source>
</reference>
<evidence type="ECO:0000313" key="6">
    <source>
        <dbReference type="EMBL" id="MFI9100589.1"/>
    </source>
</evidence>
<dbReference type="Gene3D" id="2.30.38.10">
    <property type="entry name" value="Luciferase, Domain 3"/>
    <property type="match status" value="1"/>
</dbReference>
<evidence type="ECO:0000313" key="7">
    <source>
        <dbReference type="Proteomes" id="UP001614394"/>
    </source>
</evidence>
<dbReference type="Gene3D" id="3.30.559.10">
    <property type="entry name" value="Chloramphenicol acetyltransferase-like domain"/>
    <property type="match status" value="1"/>
</dbReference>
<keyword evidence="3" id="KW-0597">Phosphoprotein</keyword>
<dbReference type="SUPFAM" id="SSF56801">
    <property type="entry name" value="Acetyl-CoA synthetase-like"/>
    <property type="match status" value="1"/>
</dbReference>
<dbReference type="SMART" id="SM00823">
    <property type="entry name" value="PKS_PP"/>
    <property type="match status" value="1"/>
</dbReference>
<dbReference type="InterPro" id="IPR036291">
    <property type="entry name" value="NAD(P)-bd_dom_sf"/>
</dbReference>
<dbReference type="InterPro" id="IPR009081">
    <property type="entry name" value="PP-bd_ACP"/>
</dbReference>
<dbReference type="EMBL" id="JBITYG010000002">
    <property type="protein sequence ID" value="MFI9100589.1"/>
    <property type="molecule type" value="Genomic_DNA"/>
</dbReference>